<dbReference type="AlphaFoldDB" id="X0YIY5"/>
<name>X0YIY5_9ZZZZ</name>
<evidence type="ECO:0000313" key="1">
    <source>
        <dbReference type="EMBL" id="GAG47107.1"/>
    </source>
</evidence>
<accession>X0YIY5</accession>
<dbReference type="EMBL" id="BARS01059662">
    <property type="protein sequence ID" value="GAG47107.1"/>
    <property type="molecule type" value="Genomic_DNA"/>
</dbReference>
<sequence length="35" mass="3984">WRSVDGQLSVALSEAQRTELEEFIDAYLSESEVLI</sequence>
<proteinExistence type="predicted"/>
<comment type="caution">
    <text evidence="1">The sequence shown here is derived from an EMBL/GenBank/DDBJ whole genome shotgun (WGS) entry which is preliminary data.</text>
</comment>
<feature type="non-terminal residue" evidence="1">
    <location>
        <position position="1"/>
    </location>
</feature>
<protein>
    <submittedName>
        <fullName evidence="1">Uncharacterized protein</fullName>
    </submittedName>
</protein>
<organism evidence="1">
    <name type="scientific">marine sediment metagenome</name>
    <dbReference type="NCBI Taxonomy" id="412755"/>
    <lineage>
        <taxon>unclassified sequences</taxon>
        <taxon>metagenomes</taxon>
        <taxon>ecological metagenomes</taxon>
    </lineage>
</organism>
<gene>
    <name evidence="1" type="ORF">S01H1_86265</name>
</gene>
<reference evidence="1" key="1">
    <citation type="journal article" date="2014" name="Front. Microbiol.">
        <title>High frequency of phylogenetically diverse reductive dehalogenase-homologous genes in deep subseafloor sedimentary metagenomes.</title>
        <authorList>
            <person name="Kawai M."/>
            <person name="Futagami T."/>
            <person name="Toyoda A."/>
            <person name="Takaki Y."/>
            <person name="Nishi S."/>
            <person name="Hori S."/>
            <person name="Arai W."/>
            <person name="Tsubouchi T."/>
            <person name="Morono Y."/>
            <person name="Uchiyama I."/>
            <person name="Ito T."/>
            <person name="Fujiyama A."/>
            <person name="Inagaki F."/>
            <person name="Takami H."/>
        </authorList>
    </citation>
    <scope>NUCLEOTIDE SEQUENCE</scope>
    <source>
        <strain evidence="1">Expedition CK06-06</strain>
    </source>
</reference>
<feature type="non-terminal residue" evidence="1">
    <location>
        <position position="35"/>
    </location>
</feature>